<accession>A0A835QAQ5</accession>
<name>A0A835QAQ5_VANPL</name>
<comment type="caution">
    <text evidence="1">The sequence shown here is derived from an EMBL/GenBank/DDBJ whole genome shotgun (WGS) entry which is preliminary data.</text>
</comment>
<organism evidence="1 2">
    <name type="scientific">Vanilla planifolia</name>
    <name type="common">Vanilla</name>
    <dbReference type="NCBI Taxonomy" id="51239"/>
    <lineage>
        <taxon>Eukaryota</taxon>
        <taxon>Viridiplantae</taxon>
        <taxon>Streptophyta</taxon>
        <taxon>Embryophyta</taxon>
        <taxon>Tracheophyta</taxon>
        <taxon>Spermatophyta</taxon>
        <taxon>Magnoliopsida</taxon>
        <taxon>Liliopsida</taxon>
        <taxon>Asparagales</taxon>
        <taxon>Orchidaceae</taxon>
        <taxon>Vanilloideae</taxon>
        <taxon>Vanilleae</taxon>
        <taxon>Vanilla</taxon>
    </lineage>
</organism>
<gene>
    <name evidence="1" type="ORF">HPP92_016326</name>
</gene>
<sequence>MFTPPKKMQLTIMYCLFVLLLPPVFLFHAFRRRRVAKYKLPPGPTPLPLIGNLHQLGELPHHSLHRLSQKYGPVMLLYLGQLPTLIISGAKAASEVLRN</sequence>
<evidence type="ECO:0000313" key="2">
    <source>
        <dbReference type="Proteomes" id="UP000636800"/>
    </source>
</evidence>
<protein>
    <recommendedName>
        <fullName evidence="3">Cytochrome P450</fullName>
    </recommendedName>
</protein>
<evidence type="ECO:0000313" key="1">
    <source>
        <dbReference type="EMBL" id="KAG0469626.1"/>
    </source>
</evidence>
<dbReference type="PANTHER" id="PTHR24299">
    <property type="entry name" value="CYTOCHROME P450 FAMILY 1"/>
    <property type="match status" value="1"/>
</dbReference>
<dbReference type="SUPFAM" id="SSF48264">
    <property type="entry name" value="Cytochrome P450"/>
    <property type="match status" value="1"/>
</dbReference>
<dbReference type="AlphaFoldDB" id="A0A835QAQ5"/>
<dbReference type="Proteomes" id="UP000636800">
    <property type="component" value="Unassembled WGS sequence"/>
</dbReference>
<proteinExistence type="predicted"/>
<dbReference type="GO" id="GO:0005506">
    <property type="term" value="F:iron ion binding"/>
    <property type="evidence" value="ECO:0007669"/>
    <property type="project" value="InterPro"/>
</dbReference>
<keyword evidence="2" id="KW-1185">Reference proteome</keyword>
<reference evidence="1 2" key="1">
    <citation type="journal article" date="2020" name="Nat. Food">
        <title>A phased Vanilla planifolia genome enables genetic improvement of flavour and production.</title>
        <authorList>
            <person name="Hasing T."/>
            <person name="Tang H."/>
            <person name="Brym M."/>
            <person name="Khazi F."/>
            <person name="Huang T."/>
            <person name="Chambers A.H."/>
        </authorList>
    </citation>
    <scope>NUCLEOTIDE SEQUENCE [LARGE SCALE GENOMIC DNA]</scope>
    <source>
        <tissue evidence="1">Leaf</tissue>
    </source>
</reference>
<dbReference type="GO" id="GO:0016705">
    <property type="term" value="F:oxidoreductase activity, acting on paired donors, with incorporation or reduction of molecular oxygen"/>
    <property type="evidence" value="ECO:0007669"/>
    <property type="project" value="InterPro"/>
</dbReference>
<dbReference type="InterPro" id="IPR036396">
    <property type="entry name" value="Cyt_P450_sf"/>
</dbReference>
<dbReference type="PANTHER" id="PTHR24299:SF21">
    <property type="entry name" value="OS09G0441600 PROTEIN"/>
    <property type="match status" value="1"/>
</dbReference>
<evidence type="ECO:0008006" key="3">
    <source>
        <dbReference type="Google" id="ProtNLM"/>
    </source>
</evidence>
<dbReference type="InterPro" id="IPR001128">
    <property type="entry name" value="Cyt_P450"/>
</dbReference>
<dbReference type="Gene3D" id="1.10.630.10">
    <property type="entry name" value="Cytochrome P450"/>
    <property type="match status" value="1"/>
</dbReference>
<dbReference type="GO" id="GO:0020037">
    <property type="term" value="F:heme binding"/>
    <property type="evidence" value="ECO:0007669"/>
    <property type="project" value="InterPro"/>
</dbReference>
<dbReference type="EMBL" id="JADCNL010000008">
    <property type="protein sequence ID" value="KAG0469626.1"/>
    <property type="molecule type" value="Genomic_DNA"/>
</dbReference>
<dbReference type="Pfam" id="PF00067">
    <property type="entry name" value="p450"/>
    <property type="match status" value="1"/>
</dbReference>
<dbReference type="InterPro" id="IPR002401">
    <property type="entry name" value="Cyt_P450_E_grp-I"/>
</dbReference>
<dbReference type="PRINTS" id="PR00463">
    <property type="entry name" value="EP450I"/>
</dbReference>
<dbReference type="GO" id="GO:0004497">
    <property type="term" value="F:monooxygenase activity"/>
    <property type="evidence" value="ECO:0007669"/>
    <property type="project" value="InterPro"/>
</dbReference>